<evidence type="ECO:0000313" key="2">
    <source>
        <dbReference type="Proteomes" id="UP000290288"/>
    </source>
</evidence>
<protein>
    <submittedName>
        <fullName evidence="1">Uncharacterized protein</fullName>
    </submittedName>
</protein>
<dbReference type="Proteomes" id="UP000290288">
    <property type="component" value="Unassembled WGS sequence"/>
</dbReference>
<gene>
    <name evidence="1" type="ORF">EST38_g11165</name>
</gene>
<accession>A0A4Q2D5J8</accession>
<reference evidence="1 2" key="1">
    <citation type="submission" date="2019-01" db="EMBL/GenBank/DDBJ databases">
        <title>Draft genome sequence of Psathyrella aberdarensis IHI B618.</title>
        <authorList>
            <person name="Buettner E."/>
            <person name="Kellner H."/>
        </authorList>
    </citation>
    <scope>NUCLEOTIDE SEQUENCE [LARGE SCALE GENOMIC DNA]</scope>
    <source>
        <strain evidence="1 2">IHI B618</strain>
    </source>
</reference>
<dbReference type="AlphaFoldDB" id="A0A4Q2D5J8"/>
<comment type="caution">
    <text evidence="1">The sequence shown here is derived from an EMBL/GenBank/DDBJ whole genome shotgun (WGS) entry which is preliminary data.</text>
</comment>
<evidence type="ECO:0000313" key="1">
    <source>
        <dbReference type="EMBL" id="RXW14693.1"/>
    </source>
</evidence>
<organism evidence="1 2">
    <name type="scientific">Candolleomyces aberdarensis</name>
    <dbReference type="NCBI Taxonomy" id="2316362"/>
    <lineage>
        <taxon>Eukaryota</taxon>
        <taxon>Fungi</taxon>
        <taxon>Dikarya</taxon>
        <taxon>Basidiomycota</taxon>
        <taxon>Agaricomycotina</taxon>
        <taxon>Agaricomycetes</taxon>
        <taxon>Agaricomycetidae</taxon>
        <taxon>Agaricales</taxon>
        <taxon>Agaricineae</taxon>
        <taxon>Psathyrellaceae</taxon>
        <taxon>Candolleomyces</taxon>
    </lineage>
</organism>
<keyword evidence="2" id="KW-1185">Reference proteome</keyword>
<proteinExistence type="predicted"/>
<name>A0A4Q2D5J8_9AGAR</name>
<sequence length="128" mass="14390">MPLKDKEDLEAVRYPLSHSPAPGPVLEQPSTLIERRALAAELSHLVSLAAPPSCDRWMFKLLDGWLGFDDEVLEASLSTLMQMATVVQKKRCYPYFHTSTILKFMTPDTTVGSLNRADLQRIWVDSSV</sequence>
<dbReference type="EMBL" id="SDEE01000662">
    <property type="protein sequence ID" value="RXW14693.1"/>
    <property type="molecule type" value="Genomic_DNA"/>
</dbReference>